<dbReference type="OrthoDB" id="414104at2759"/>
<dbReference type="STRING" id="35608.A0A2U1P808"/>
<feature type="region of interest" description="Disordered" evidence="2">
    <location>
        <begin position="1451"/>
        <end position="1471"/>
    </location>
</feature>
<dbReference type="GO" id="GO:0016301">
    <property type="term" value="F:kinase activity"/>
    <property type="evidence" value="ECO:0007669"/>
    <property type="project" value="UniProtKB-KW"/>
</dbReference>
<dbReference type="InterPro" id="IPR013103">
    <property type="entry name" value="RVT_2"/>
</dbReference>
<keyword evidence="4" id="KW-0675">Receptor</keyword>
<evidence type="ECO:0000256" key="1">
    <source>
        <dbReference type="ARBA" id="ARBA00022750"/>
    </source>
</evidence>
<dbReference type="Pfam" id="PF14244">
    <property type="entry name" value="Retrotran_gag_3"/>
    <property type="match status" value="1"/>
</dbReference>
<dbReference type="PANTHER" id="PTHR11439">
    <property type="entry name" value="GAG-POL-RELATED RETROTRANSPOSON"/>
    <property type="match status" value="1"/>
</dbReference>
<reference evidence="4 5" key="1">
    <citation type="journal article" date="2018" name="Mol. Plant">
        <title>The genome of Artemisia annua provides insight into the evolution of Asteraceae family and artemisinin biosynthesis.</title>
        <authorList>
            <person name="Shen Q."/>
            <person name="Zhang L."/>
            <person name="Liao Z."/>
            <person name="Wang S."/>
            <person name="Yan T."/>
            <person name="Shi P."/>
            <person name="Liu M."/>
            <person name="Fu X."/>
            <person name="Pan Q."/>
            <person name="Wang Y."/>
            <person name="Lv Z."/>
            <person name="Lu X."/>
            <person name="Zhang F."/>
            <person name="Jiang W."/>
            <person name="Ma Y."/>
            <person name="Chen M."/>
            <person name="Hao X."/>
            <person name="Li L."/>
            <person name="Tang Y."/>
            <person name="Lv G."/>
            <person name="Zhou Y."/>
            <person name="Sun X."/>
            <person name="Brodelius P.E."/>
            <person name="Rose J.K.C."/>
            <person name="Tang K."/>
        </authorList>
    </citation>
    <scope>NUCLEOTIDE SEQUENCE [LARGE SCALE GENOMIC DNA]</scope>
    <source>
        <strain evidence="5">cv. Huhao1</strain>
        <tissue evidence="4">Leaf</tissue>
    </source>
</reference>
<dbReference type="EMBL" id="PKPP01001539">
    <property type="protein sequence ID" value="PWA81885.1"/>
    <property type="molecule type" value="Genomic_DNA"/>
</dbReference>
<sequence>MAPSSSSDGAASDSSSLFQNPLFLHPSDGPGSLCVQEKLTGSQNYRSWRRAFEIGLSTKRKLGFIRGTVPRSLTDVNLAEQWDTCNNLVISWIMSSVSESIGKSVMFVGTAYEIWQQLEKRFALSNGSRKYKLNRETYDIVQQGESISDYYTRMKCVWEELDSMNVLPRVTNITQEISVFLAAINTQKEEQRLFQFLNGLDEKYGAQRSQLLMSTPLPSVETACSLLQQEESQRDVFNSALGVDSTALYGKSDSKDKCTICGFKWHPPEKCWEKVGYPVWHYKYKQGLTKAKQGQGKTGQFKKVAANVASVESGNFVFTSKQFEQLLKSLPQFEKSQDQKCDTDEELEVENVAGISCFYCLSCSNGIIQGWIIDTGASDHMTPCSDYLQTPFYLQYKQQINLPNGQTSIISQIGNAKLNNGLVLKDVLLVPDFKFSLLSVSKLAEDSNCFVTFYSQFCVIQDLVSRKVLGLGKKRHGLYHLLNVPLEQIDERLSSMVVSSLEDSSLFSNLSLNNRYAYSVFNSTYNLWHHRLGHISASHLKHISCIPNSVLNEKHDSCMSCPMAKFTKLPYSLSQSHSSAAFDLIHMDIWGPYKVATYDKFKYFLTIVDDFSRATWTYLMVNKSDAYVMLKSFLKFVNTQFATKVKIVRSDNALEFVKGSIGPYLTELGIEHQTSCVDRPQQNGRVERKHRHLLEVARALRFHAHLPLKFWGDCVLTAAYLINRFPSSILKFKTPYEVLLKERPSYDHLKVFGCLAMASNPSRTADKFSERGVPCLFLGYPLHQKGYKLYNLQTHTVFVSRDVQFYEHIFPFSSSSMLQLMQPLPSPNTGYHSHWYDDYVTNHPQPTVTSQPHISTSSNSNDDLPATDEPPIQPVQVPVRQSSRHSKPPVWLKDYVTPTLPSHTPVANAVSCAPLQQDFQQFLVALLATSQSTPKNFKEAVVHPHWRKAMDLELYALEENGTWEEVTTLPPNKKAIGCHWIFKIKLKADGSVERYKARLVIQGNRQRKGEDYEETFAPVAKMVTVRALLAVAALKGWELCQMDVSNAFLHGDLFEEVYMVMPPGYVAKGEPIQNVSNTESYKVCKLKKSLYGLKQAPRQWFSKLSSALISFGFEQSKADYSLFVKKDASSFTAVLVYVDDLLITGSDPSAIAALKSQLSGHFHMKDLGQLSYFLGLEVTKSDQGLFVSQKKYTMDLLKEHGVLNSKPYKLPMDQHLKLQSDDGSPLHDPEVYRRLIGKLIYLTITRPDICYTVQLLSQFMQSPTSVHMQAAKHLLRYLLNAPGQGILLAKSSAVHLTAYCDSDWASCPISRRSTTGYCILLGDSPVSWKSKKQAVVSRSSAEAEYRAMALTCCEVTWLVALLKDLGLKDLGPVDLCCDNQAAIHIAANPVFHARTKHIEVDCHYVRDQVQAGTVKPTYVHTTQQVADVFTKVLSVDQHSKLLHKMGVSVPSHSHLEGECSSTRPEVDTKIK</sequence>
<evidence type="ECO:0000313" key="4">
    <source>
        <dbReference type="EMBL" id="PWA81885.1"/>
    </source>
</evidence>
<name>A0A2U1P808_ARTAN</name>
<accession>A0A2U1P808</accession>
<dbReference type="Proteomes" id="UP000245207">
    <property type="component" value="Unassembled WGS sequence"/>
</dbReference>
<dbReference type="Pfam" id="PF22936">
    <property type="entry name" value="Pol_BBD"/>
    <property type="match status" value="1"/>
</dbReference>
<keyword evidence="5" id="KW-1185">Reference proteome</keyword>
<dbReference type="Pfam" id="PF07727">
    <property type="entry name" value="RVT_2"/>
    <property type="match status" value="1"/>
</dbReference>
<keyword evidence="1" id="KW-0645">Protease</keyword>
<dbReference type="GO" id="GO:0004190">
    <property type="term" value="F:aspartic-type endopeptidase activity"/>
    <property type="evidence" value="ECO:0007669"/>
    <property type="project" value="UniProtKB-KW"/>
</dbReference>
<protein>
    <submittedName>
        <fullName evidence="4">Cysteine-rich RLK (Receptor-like protein kinase) 8</fullName>
    </submittedName>
</protein>
<dbReference type="Pfam" id="PF00665">
    <property type="entry name" value="rve"/>
    <property type="match status" value="1"/>
</dbReference>
<dbReference type="InterPro" id="IPR005162">
    <property type="entry name" value="Retrotrans_gag_dom"/>
</dbReference>
<keyword evidence="4" id="KW-0418">Kinase</keyword>
<dbReference type="SUPFAM" id="SSF56672">
    <property type="entry name" value="DNA/RNA polymerases"/>
    <property type="match status" value="1"/>
</dbReference>
<dbReference type="Pfam" id="PF13976">
    <property type="entry name" value="gag_pre-integrs"/>
    <property type="match status" value="1"/>
</dbReference>
<feature type="region of interest" description="Disordered" evidence="2">
    <location>
        <begin position="846"/>
        <end position="886"/>
    </location>
</feature>
<dbReference type="InterPro" id="IPR043502">
    <property type="entry name" value="DNA/RNA_pol_sf"/>
</dbReference>
<dbReference type="CDD" id="cd09272">
    <property type="entry name" value="RNase_HI_RT_Ty1"/>
    <property type="match status" value="1"/>
</dbReference>
<dbReference type="PANTHER" id="PTHR11439:SF498">
    <property type="entry name" value="DNAK FAMILY PROTEIN"/>
    <property type="match status" value="1"/>
</dbReference>
<evidence type="ECO:0000313" key="5">
    <source>
        <dbReference type="Proteomes" id="UP000245207"/>
    </source>
</evidence>
<proteinExistence type="predicted"/>
<dbReference type="GO" id="GO:0015074">
    <property type="term" value="P:DNA integration"/>
    <property type="evidence" value="ECO:0007669"/>
    <property type="project" value="InterPro"/>
</dbReference>
<feature type="domain" description="Integrase catalytic" evidence="3">
    <location>
        <begin position="566"/>
        <end position="743"/>
    </location>
</feature>
<dbReference type="InterPro" id="IPR054722">
    <property type="entry name" value="PolX-like_BBD"/>
</dbReference>
<keyword evidence="1" id="KW-0378">Hydrolase</keyword>
<dbReference type="InterPro" id="IPR057670">
    <property type="entry name" value="SH3_retrovirus"/>
</dbReference>
<dbReference type="InterPro" id="IPR029472">
    <property type="entry name" value="Copia-like_N"/>
</dbReference>
<organism evidence="4 5">
    <name type="scientific">Artemisia annua</name>
    <name type="common">Sweet wormwood</name>
    <dbReference type="NCBI Taxonomy" id="35608"/>
    <lineage>
        <taxon>Eukaryota</taxon>
        <taxon>Viridiplantae</taxon>
        <taxon>Streptophyta</taxon>
        <taxon>Embryophyta</taxon>
        <taxon>Tracheophyta</taxon>
        <taxon>Spermatophyta</taxon>
        <taxon>Magnoliopsida</taxon>
        <taxon>eudicotyledons</taxon>
        <taxon>Gunneridae</taxon>
        <taxon>Pentapetalae</taxon>
        <taxon>asterids</taxon>
        <taxon>campanulids</taxon>
        <taxon>Asterales</taxon>
        <taxon>Asteraceae</taxon>
        <taxon>Asteroideae</taxon>
        <taxon>Anthemideae</taxon>
        <taxon>Artemisiinae</taxon>
        <taxon>Artemisia</taxon>
    </lineage>
</organism>
<comment type="caution">
    <text evidence="4">The sequence shown here is derived from an EMBL/GenBank/DDBJ whole genome shotgun (WGS) entry which is preliminary data.</text>
</comment>
<evidence type="ECO:0000256" key="2">
    <source>
        <dbReference type="SAM" id="MobiDB-lite"/>
    </source>
</evidence>
<dbReference type="InterPro" id="IPR025724">
    <property type="entry name" value="GAG-pre-integrase_dom"/>
</dbReference>
<dbReference type="Pfam" id="PF03732">
    <property type="entry name" value="Retrotrans_gag"/>
    <property type="match status" value="1"/>
</dbReference>
<dbReference type="Pfam" id="PF25597">
    <property type="entry name" value="SH3_retrovirus"/>
    <property type="match status" value="1"/>
</dbReference>
<dbReference type="InterPro" id="IPR001584">
    <property type="entry name" value="Integrase_cat-core"/>
</dbReference>
<dbReference type="GO" id="GO:0003676">
    <property type="term" value="F:nucleic acid binding"/>
    <property type="evidence" value="ECO:0007669"/>
    <property type="project" value="InterPro"/>
</dbReference>
<dbReference type="SUPFAM" id="SSF53098">
    <property type="entry name" value="Ribonuclease H-like"/>
    <property type="match status" value="1"/>
</dbReference>
<keyword evidence="1" id="KW-0064">Aspartyl protease</keyword>
<dbReference type="Gene3D" id="3.30.420.10">
    <property type="entry name" value="Ribonuclease H-like superfamily/Ribonuclease H"/>
    <property type="match status" value="1"/>
</dbReference>
<dbReference type="InterPro" id="IPR012337">
    <property type="entry name" value="RNaseH-like_sf"/>
</dbReference>
<dbReference type="InterPro" id="IPR036397">
    <property type="entry name" value="RNaseH_sf"/>
</dbReference>
<keyword evidence="4" id="KW-0808">Transferase</keyword>
<dbReference type="PROSITE" id="PS50994">
    <property type="entry name" value="INTEGRASE"/>
    <property type="match status" value="1"/>
</dbReference>
<gene>
    <name evidence="4" type="ORF">CTI12_AA182380</name>
</gene>
<evidence type="ECO:0000259" key="3">
    <source>
        <dbReference type="PROSITE" id="PS50994"/>
    </source>
</evidence>
<feature type="compositionally biased region" description="Polar residues" evidence="2">
    <location>
        <begin position="846"/>
        <end position="862"/>
    </location>
</feature>